<organism evidence="6 7">
    <name type="scientific">Bacteroides muris</name>
    <name type="common">ex Afrizal et al. 2022</name>
    <dbReference type="NCBI Taxonomy" id="2516960"/>
    <lineage>
        <taxon>Bacteria</taxon>
        <taxon>Pseudomonadati</taxon>
        <taxon>Bacteroidota</taxon>
        <taxon>Bacteroidia</taxon>
        <taxon>Bacteroidales</taxon>
        <taxon>Bacteroidaceae</taxon>
        <taxon>Bacteroides</taxon>
    </lineage>
</organism>
<evidence type="ECO:0000256" key="4">
    <source>
        <dbReference type="ARBA" id="ARBA00023136"/>
    </source>
</evidence>
<evidence type="ECO:0000313" key="7">
    <source>
        <dbReference type="Proteomes" id="UP000310532"/>
    </source>
</evidence>
<evidence type="ECO:0000256" key="5">
    <source>
        <dbReference type="SAM" id="Phobius"/>
    </source>
</evidence>
<dbReference type="PANTHER" id="PTHR30386">
    <property type="entry name" value="MEMBRANE FUSION SUBUNIT OF EMRAB-TOLC MULTIDRUG EFFLUX PUMP"/>
    <property type="match status" value="1"/>
</dbReference>
<proteinExistence type="predicted"/>
<evidence type="ECO:0000256" key="1">
    <source>
        <dbReference type="ARBA" id="ARBA00004167"/>
    </source>
</evidence>
<keyword evidence="3 5" id="KW-1133">Transmembrane helix</keyword>
<dbReference type="RefSeq" id="WP_136011321.1">
    <property type="nucleotide sequence ID" value="NZ_SRYZ01000064.1"/>
</dbReference>
<dbReference type="GO" id="GO:0016020">
    <property type="term" value="C:membrane"/>
    <property type="evidence" value="ECO:0007669"/>
    <property type="project" value="UniProtKB-SubCell"/>
</dbReference>
<evidence type="ECO:0000256" key="2">
    <source>
        <dbReference type="ARBA" id="ARBA00022692"/>
    </source>
</evidence>
<evidence type="ECO:0000313" key="6">
    <source>
        <dbReference type="EMBL" id="TGX99579.1"/>
    </source>
</evidence>
<dbReference type="Proteomes" id="UP000310532">
    <property type="component" value="Unassembled WGS sequence"/>
</dbReference>
<reference evidence="6 7" key="1">
    <citation type="submission" date="2019-04" db="EMBL/GenBank/DDBJ databases">
        <title>Microbes associate with the intestines of laboratory mice.</title>
        <authorList>
            <person name="Navarre W."/>
            <person name="Wong E."/>
            <person name="Huang K."/>
            <person name="Tropini C."/>
            <person name="Ng K."/>
            <person name="Yu B."/>
        </authorList>
    </citation>
    <scope>NUCLEOTIDE SEQUENCE [LARGE SCALE GENOMIC DNA]</scope>
    <source>
        <strain evidence="6 7">NM69_E16B</strain>
    </source>
</reference>
<protein>
    <submittedName>
        <fullName evidence="6">HlyD family efflux transporter periplasmic adaptor subunit</fullName>
    </submittedName>
</protein>
<keyword evidence="2 5" id="KW-0812">Transmembrane</keyword>
<dbReference type="Gene3D" id="2.40.30.170">
    <property type="match status" value="1"/>
</dbReference>
<dbReference type="EMBL" id="SRYZ01000064">
    <property type="protein sequence ID" value="TGX99579.1"/>
    <property type="molecule type" value="Genomic_DNA"/>
</dbReference>
<dbReference type="InterPro" id="IPR050739">
    <property type="entry name" value="MFP"/>
</dbReference>
<name>A0A4V3RA43_9BACE</name>
<feature type="transmembrane region" description="Helical" evidence="5">
    <location>
        <begin position="36"/>
        <end position="54"/>
    </location>
</feature>
<dbReference type="PANTHER" id="PTHR30386:SF26">
    <property type="entry name" value="TRANSPORT PROTEIN COMB"/>
    <property type="match status" value="1"/>
</dbReference>
<comment type="caution">
    <text evidence="6">The sequence shown here is derived from an EMBL/GenBank/DDBJ whole genome shotgun (WGS) entry which is preliminary data.</text>
</comment>
<comment type="subcellular location">
    <subcellularLocation>
        <location evidence="1">Membrane</location>
        <topology evidence="1">Single-pass membrane protein</topology>
    </subcellularLocation>
</comment>
<dbReference type="AlphaFoldDB" id="A0A4V3RA43"/>
<accession>A0A4V3RA43</accession>
<keyword evidence="7" id="KW-1185">Reference proteome</keyword>
<gene>
    <name evidence="6" type="ORF">E5355_17395</name>
</gene>
<sequence>MEEIYKPDTKKVEIYSRDSNDMLGDMPDWLIHTGSYIVYGLVALLVAGAALFQYPDTVKKHIRIDDTGSVEWITANRAGMIERFFVENRSQVKENDTLGILKNTASLKDVKRFCQVLTNVEEYYRTMDIGYLQDYPFDLIMGEMTPAYEQFTQAVRACLMYREFDLYPQKKKYLDKELEILARSGKADELDLLKIKREMFDLEIDHKMEMAQHHRALEIAYENMVNSLRTWDSNNLLKSRNKGTVIWGKSWSMNRKINEGDTLCTVVSQKKGNPVGHIRLSENEVSEITAGDKVDIALNKYPAHTYGTLSGKITSISFVPYNKSYAVEVEFPDGMITTKGKKPDYEIGMSGQAEIITSSKSVLDRIFSPVMQLFKERN</sequence>
<evidence type="ECO:0000256" key="3">
    <source>
        <dbReference type="ARBA" id="ARBA00022989"/>
    </source>
</evidence>
<keyword evidence="4 5" id="KW-0472">Membrane</keyword>